<dbReference type="PRINTS" id="PR00919">
    <property type="entry name" value="THERMOPTASE"/>
</dbReference>
<evidence type="ECO:0000256" key="8">
    <source>
        <dbReference type="ARBA" id="ARBA00022801"/>
    </source>
</evidence>
<keyword evidence="5 10" id="KW-0031">Aminopeptidase</keyword>
<evidence type="ECO:0000256" key="4">
    <source>
        <dbReference type="ARBA" id="ARBA00008236"/>
    </source>
</evidence>
<dbReference type="PANTHER" id="PTHR34448:SF3">
    <property type="entry name" value="AMINOPEPTIDASE AMPS"/>
    <property type="match status" value="1"/>
</dbReference>
<dbReference type="GO" id="GO:0008237">
    <property type="term" value="F:metallopeptidase activity"/>
    <property type="evidence" value="ECO:0007669"/>
    <property type="project" value="UniProtKB-KW"/>
</dbReference>
<dbReference type="Gene3D" id="3.40.1830.10">
    <property type="entry name" value="Thermophilic metalloprotease (M29)"/>
    <property type="match status" value="1"/>
</dbReference>
<name>A0A9D9DGA0_9FIRM</name>
<dbReference type="InterPro" id="IPR052170">
    <property type="entry name" value="M29_Exopeptidase"/>
</dbReference>
<comment type="caution">
    <text evidence="10">The sequence shown here is derived from an EMBL/GenBank/DDBJ whole genome shotgun (WGS) entry which is preliminary data.</text>
</comment>
<dbReference type="Proteomes" id="UP000823634">
    <property type="component" value="Unassembled WGS sequence"/>
</dbReference>
<evidence type="ECO:0000256" key="7">
    <source>
        <dbReference type="ARBA" id="ARBA00022723"/>
    </source>
</evidence>
<keyword evidence="7" id="KW-0479">Metal-binding</keyword>
<dbReference type="AlphaFoldDB" id="A0A9D9DGA0"/>
<evidence type="ECO:0000256" key="6">
    <source>
        <dbReference type="ARBA" id="ARBA00022670"/>
    </source>
</evidence>
<comment type="cofactor">
    <cofactor evidence="3">
        <name>Zn(2+)</name>
        <dbReference type="ChEBI" id="CHEBI:29105"/>
    </cofactor>
</comment>
<dbReference type="InterPro" id="IPR035097">
    <property type="entry name" value="M29_N-terminal"/>
</dbReference>
<keyword evidence="9" id="KW-0482">Metalloprotease</keyword>
<comment type="cofactor">
    <cofactor evidence="1">
        <name>Co(2+)</name>
        <dbReference type="ChEBI" id="CHEBI:48828"/>
    </cofactor>
</comment>
<dbReference type="GO" id="GO:0006508">
    <property type="term" value="P:proteolysis"/>
    <property type="evidence" value="ECO:0007669"/>
    <property type="project" value="UniProtKB-KW"/>
</dbReference>
<dbReference type="SUPFAM" id="SSF144052">
    <property type="entry name" value="Thermophilic metalloprotease-like"/>
    <property type="match status" value="1"/>
</dbReference>
<dbReference type="InterPro" id="IPR000787">
    <property type="entry name" value="Peptidase_M29"/>
</dbReference>
<dbReference type="EMBL" id="JADINA010000024">
    <property type="protein sequence ID" value="MBO8426420.1"/>
    <property type="molecule type" value="Genomic_DNA"/>
</dbReference>
<evidence type="ECO:0000256" key="2">
    <source>
        <dbReference type="ARBA" id="ARBA00001946"/>
    </source>
</evidence>
<dbReference type="GO" id="GO:0004177">
    <property type="term" value="F:aminopeptidase activity"/>
    <property type="evidence" value="ECO:0007669"/>
    <property type="project" value="UniProtKB-KW"/>
</dbReference>
<dbReference type="Pfam" id="PF02073">
    <property type="entry name" value="Peptidase_M29"/>
    <property type="match status" value="1"/>
</dbReference>
<keyword evidence="6" id="KW-0645">Protease</keyword>
<protein>
    <submittedName>
        <fullName evidence="10">Aminopeptidase</fullName>
    </submittedName>
</protein>
<evidence type="ECO:0000313" key="10">
    <source>
        <dbReference type="EMBL" id="MBO8426420.1"/>
    </source>
</evidence>
<evidence type="ECO:0000256" key="1">
    <source>
        <dbReference type="ARBA" id="ARBA00001941"/>
    </source>
</evidence>
<comment type="cofactor">
    <cofactor evidence="2">
        <name>Mg(2+)</name>
        <dbReference type="ChEBI" id="CHEBI:18420"/>
    </cofactor>
</comment>
<accession>A0A9D9DGA0</accession>
<evidence type="ECO:0000256" key="5">
    <source>
        <dbReference type="ARBA" id="ARBA00022438"/>
    </source>
</evidence>
<reference evidence="10" key="2">
    <citation type="journal article" date="2021" name="PeerJ">
        <title>Extensive microbial diversity within the chicken gut microbiome revealed by metagenomics and culture.</title>
        <authorList>
            <person name="Gilroy R."/>
            <person name="Ravi A."/>
            <person name="Getino M."/>
            <person name="Pursley I."/>
            <person name="Horton D.L."/>
            <person name="Alikhan N.F."/>
            <person name="Baker D."/>
            <person name="Gharbi K."/>
            <person name="Hall N."/>
            <person name="Watson M."/>
            <person name="Adriaenssens E.M."/>
            <person name="Foster-Nyarko E."/>
            <person name="Jarju S."/>
            <person name="Secka A."/>
            <person name="Antonio M."/>
            <person name="Oren A."/>
            <person name="Chaudhuri R.R."/>
            <person name="La Ragione R."/>
            <person name="Hildebrand F."/>
            <person name="Pallen M.J."/>
        </authorList>
    </citation>
    <scope>NUCLEOTIDE SEQUENCE</scope>
    <source>
        <strain evidence="10">17113</strain>
    </source>
</reference>
<evidence type="ECO:0000313" key="11">
    <source>
        <dbReference type="Proteomes" id="UP000823634"/>
    </source>
</evidence>
<reference evidence="10" key="1">
    <citation type="submission" date="2020-10" db="EMBL/GenBank/DDBJ databases">
        <authorList>
            <person name="Gilroy R."/>
        </authorList>
    </citation>
    <scope>NUCLEOTIDE SEQUENCE</scope>
    <source>
        <strain evidence="10">17113</strain>
    </source>
</reference>
<keyword evidence="8" id="KW-0378">Hydrolase</keyword>
<evidence type="ECO:0000256" key="9">
    <source>
        <dbReference type="ARBA" id="ARBA00023049"/>
    </source>
</evidence>
<dbReference type="GO" id="GO:0046872">
    <property type="term" value="F:metal ion binding"/>
    <property type="evidence" value="ECO:0007669"/>
    <property type="project" value="UniProtKB-KW"/>
</dbReference>
<sequence>MKQALLKSYAKLIVRSGLALEKGQAVIIKANVDQEAFAAIVAKECYNAGASRVVMSWQSEKLNRVDLKKGHLRPLMKNLPQEIAFQQWWSEALPCYLWLDSDDPDALRGTDPSKAAKIKSRKQSEVFDLIKKRENKYQWCIAAVPSPKWAKKVFPGKTKAEGMKLLWDAILTASRAKDGNGIANWEKHDQNLKAQCDKLNDLRITQLHYTASNGTDLTIGLNPDVIWLGGGEKTIQGVYYQPNIPSEECFTSPIKGKAEGIVYSSKPLSYQGHLVKNFFIRFHEGKAVEVQAEKGKEVLESIITIDAGAGYLGECALVPFDSPINKTGLLFYNTLFDENACCHLAIGRGFTNLYPRHEMYTEDELHSFGINESISHVDFMIGTSDLKIEALTEKGETVVIFENGTWAI</sequence>
<gene>
    <name evidence="10" type="ORF">IAC61_03770</name>
</gene>
<comment type="similarity">
    <text evidence="4">Belongs to the peptidase M29 family.</text>
</comment>
<proteinExistence type="inferred from homology"/>
<organism evidence="10 11">
    <name type="scientific">Candidatus Alloenteromonas pullistercoris</name>
    <dbReference type="NCBI Taxonomy" id="2840785"/>
    <lineage>
        <taxon>Bacteria</taxon>
        <taxon>Bacillati</taxon>
        <taxon>Bacillota</taxon>
        <taxon>Bacillota incertae sedis</taxon>
        <taxon>Candidatus Alloenteromonas</taxon>
    </lineage>
</organism>
<dbReference type="PANTHER" id="PTHR34448">
    <property type="entry name" value="AMINOPEPTIDASE"/>
    <property type="match status" value="1"/>
</dbReference>
<evidence type="ECO:0000256" key="3">
    <source>
        <dbReference type="ARBA" id="ARBA00001947"/>
    </source>
</evidence>